<dbReference type="InterPro" id="IPR001611">
    <property type="entry name" value="Leu-rich_rpt"/>
</dbReference>
<evidence type="ECO:0000256" key="5">
    <source>
        <dbReference type="ARBA" id="ARBA00022737"/>
    </source>
</evidence>
<gene>
    <name evidence="6" type="primary">LRRC51</name>
</gene>
<dbReference type="PANTHER" id="PTHR46545:SF1">
    <property type="entry name" value="LEUCINE-RICH REPEAT-CONTAINING PROTEIN 51"/>
    <property type="match status" value="1"/>
</dbReference>
<dbReference type="FunCoup" id="H3AWT3">
    <property type="interactions" value="173"/>
</dbReference>
<reference evidence="7" key="1">
    <citation type="submission" date="2011-08" db="EMBL/GenBank/DDBJ databases">
        <title>The draft genome of Latimeria chalumnae.</title>
        <authorList>
            <person name="Di Palma F."/>
            <person name="Alfoldi J."/>
            <person name="Johnson J."/>
            <person name="Berlin A."/>
            <person name="Gnerre S."/>
            <person name="Jaffe D."/>
            <person name="MacCallum I."/>
            <person name="Young S."/>
            <person name="Walker B.J."/>
            <person name="Lander E."/>
            <person name="Lindblad-Toh K."/>
        </authorList>
    </citation>
    <scope>NUCLEOTIDE SEQUENCE [LARGE SCALE GENOMIC DNA]</scope>
    <source>
        <strain evidence="7">Wild caught</strain>
    </source>
</reference>
<keyword evidence="4" id="KW-0433">Leucine-rich repeat</keyword>
<dbReference type="eggNOG" id="KOG1644">
    <property type="taxonomic scope" value="Eukaryota"/>
</dbReference>
<evidence type="ECO:0000313" key="7">
    <source>
        <dbReference type="Proteomes" id="UP000008672"/>
    </source>
</evidence>
<sequence length="196" mass="22391">IASKEVSDFSPQNPPFFFLLQDIHSPSLKVPDVLLEEPRKTLRQLKSSQEDKFYSRSIKLNNNTLTDLTNFNEVLSKMITDISMLSWIDLSFNDLSAIEPVLTLYKNLKVLYLHGNSISSLSEVDKLACLPYLKTLTLHGNPIETEKGYRNYVVVTLPQVKKFDFSGVTKQDRATAKILQAMYIKPKRAKKHTNNL</sequence>
<organism evidence="6 7">
    <name type="scientific">Latimeria chalumnae</name>
    <name type="common">Coelacanth</name>
    <dbReference type="NCBI Taxonomy" id="7897"/>
    <lineage>
        <taxon>Eukaryota</taxon>
        <taxon>Metazoa</taxon>
        <taxon>Chordata</taxon>
        <taxon>Craniata</taxon>
        <taxon>Vertebrata</taxon>
        <taxon>Euteleostomi</taxon>
        <taxon>Coelacanthiformes</taxon>
        <taxon>Coelacanthidae</taxon>
        <taxon>Latimeria</taxon>
    </lineage>
</organism>
<dbReference type="Proteomes" id="UP000008672">
    <property type="component" value="Unassembled WGS sequence"/>
</dbReference>
<dbReference type="EMBL" id="AFYH01142915">
    <property type="status" value="NOT_ANNOTATED_CDS"/>
    <property type="molecule type" value="Genomic_DNA"/>
</dbReference>
<protein>
    <recommendedName>
        <fullName evidence="2">Leucine-rich repeat-containing protein 51</fullName>
    </recommendedName>
</protein>
<dbReference type="EMBL" id="AFYH01142918">
    <property type="status" value="NOT_ANNOTATED_CDS"/>
    <property type="molecule type" value="Genomic_DNA"/>
</dbReference>
<dbReference type="EMBL" id="AFYH01142920">
    <property type="status" value="NOT_ANNOTATED_CDS"/>
    <property type="molecule type" value="Genomic_DNA"/>
</dbReference>
<dbReference type="STRING" id="7897.ENSLACP00000014104"/>
<dbReference type="Pfam" id="PF14580">
    <property type="entry name" value="LRR_9"/>
    <property type="match status" value="1"/>
</dbReference>
<keyword evidence="3" id="KW-0963">Cytoplasm</keyword>
<dbReference type="Gene3D" id="3.80.10.10">
    <property type="entry name" value="Ribonuclease Inhibitor"/>
    <property type="match status" value="1"/>
</dbReference>
<reference evidence="6" key="3">
    <citation type="submission" date="2025-09" db="UniProtKB">
        <authorList>
            <consortium name="Ensembl"/>
        </authorList>
    </citation>
    <scope>IDENTIFICATION</scope>
</reference>
<evidence type="ECO:0000256" key="1">
    <source>
        <dbReference type="ARBA" id="ARBA00004496"/>
    </source>
</evidence>
<dbReference type="SUPFAM" id="SSF52058">
    <property type="entry name" value="L domain-like"/>
    <property type="match status" value="1"/>
</dbReference>
<proteinExistence type="predicted"/>
<dbReference type="PROSITE" id="PS51450">
    <property type="entry name" value="LRR"/>
    <property type="match status" value="1"/>
</dbReference>
<keyword evidence="5" id="KW-0677">Repeat</keyword>
<accession>H3AWT3</accession>
<dbReference type="Ensembl" id="ENSLACT00000014203.1">
    <property type="protein sequence ID" value="ENSLACP00000014104.1"/>
    <property type="gene ID" value="ENSLACG00000012413.2"/>
</dbReference>
<evidence type="ECO:0000256" key="2">
    <source>
        <dbReference type="ARBA" id="ARBA00014223"/>
    </source>
</evidence>
<evidence type="ECO:0000256" key="4">
    <source>
        <dbReference type="ARBA" id="ARBA00022614"/>
    </source>
</evidence>
<dbReference type="GO" id="GO:0005737">
    <property type="term" value="C:cytoplasm"/>
    <property type="evidence" value="ECO:0007669"/>
    <property type="project" value="UniProtKB-SubCell"/>
</dbReference>
<dbReference type="InterPro" id="IPR032675">
    <property type="entry name" value="LRR_dom_sf"/>
</dbReference>
<dbReference type="AlphaFoldDB" id="H3AWT3"/>
<evidence type="ECO:0000256" key="3">
    <source>
        <dbReference type="ARBA" id="ARBA00022490"/>
    </source>
</evidence>
<dbReference type="InParanoid" id="H3AWT3"/>
<dbReference type="GeneTree" id="ENSGT00510000047925"/>
<dbReference type="PANTHER" id="PTHR46545">
    <property type="entry name" value="LEUCINE-RICH REPEAT-CONTAINING PROTEIN 51"/>
    <property type="match status" value="1"/>
</dbReference>
<dbReference type="EMBL" id="AFYH01142919">
    <property type="status" value="NOT_ANNOTATED_CDS"/>
    <property type="molecule type" value="Genomic_DNA"/>
</dbReference>
<reference evidence="6" key="2">
    <citation type="submission" date="2025-08" db="UniProtKB">
        <authorList>
            <consortium name="Ensembl"/>
        </authorList>
    </citation>
    <scope>IDENTIFICATION</scope>
</reference>
<comment type="subcellular location">
    <subcellularLocation>
        <location evidence="1">Cytoplasm</location>
    </subcellularLocation>
</comment>
<keyword evidence="7" id="KW-1185">Reference proteome</keyword>
<dbReference type="EMBL" id="AFYH01142914">
    <property type="status" value="NOT_ANNOTATED_CDS"/>
    <property type="molecule type" value="Genomic_DNA"/>
</dbReference>
<dbReference type="EMBL" id="AFYH01142916">
    <property type="status" value="NOT_ANNOTATED_CDS"/>
    <property type="molecule type" value="Genomic_DNA"/>
</dbReference>
<dbReference type="EMBL" id="AFYH01142917">
    <property type="status" value="NOT_ANNOTATED_CDS"/>
    <property type="molecule type" value="Genomic_DNA"/>
</dbReference>
<evidence type="ECO:0000313" key="6">
    <source>
        <dbReference type="Ensembl" id="ENSLACP00000014104.1"/>
    </source>
</evidence>
<name>H3AWT3_LATCH</name>